<dbReference type="SUPFAM" id="SSF56601">
    <property type="entry name" value="beta-lactamase/transpeptidase-like"/>
    <property type="match status" value="1"/>
</dbReference>
<sequence>MIAIHAAGRALWALALAAALCSPPAAAAEPPAAPAAVSNSVLEEQATHFWQTVSAPADQRPALLERHFSPGLRERNSDADLLDTLAMLAEALAPELASLPKPAVIQGEQGPTGELQYTLPTGRRLSLTLAVTAGDAPRIDRFGLRPLPPEVAAVKPAQLPAAIAERVKAEFEAGRFSGAVLVARGDELIYADAVGLADRQSGRANTLDTPINLGSINKMFTGIAIAQLQAAGKLDWQDTVGEHLPDFPNPTIRDHVTIHQLLTHTAGVGDYFNPAHDARRHALDSQQEFLDLFVAEPLRFKPGEGLEYSNGGPVILGLIIEAISGRDYYQYIRDHLYRPAGMTHADHYRSDDRAAGFAIGYLKDDAGAWQDNADVLSLRGSAAGGGYASARDLFAFSRALASGRLLTREQLEVLWTPHQQTGPMAYGYLSSIGGSPERRWVGHNGGAPGISAEFIHYPDDGLVMIVLANQDRGAEGLREWLQAQVEASLFESEDP</sequence>
<dbReference type="OrthoDB" id="5965564at2"/>
<comment type="subcellular location">
    <subcellularLocation>
        <location evidence="1">Membrane</location>
    </subcellularLocation>
</comment>
<feature type="domain" description="Beta-lactamase-related" evidence="4">
    <location>
        <begin position="168"/>
        <end position="481"/>
    </location>
</feature>
<accession>A0A5C4RPY7</accession>
<keyword evidence="2" id="KW-0472">Membrane</keyword>
<dbReference type="InterPro" id="IPR012338">
    <property type="entry name" value="Beta-lactam/transpept-like"/>
</dbReference>
<organism evidence="5 6">
    <name type="scientific">Arenimonas terrae</name>
    <dbReference type="NCBI Taxonomy" id="2546226"/>
    <lineage>
        <taxon>Bacteria</taxon>
        <taxon>Pseudomonadati</taxon>
        <taxon>Pseudomonadota</taxon>
        <taxon>Gammaproteobacteria</taxon>
        <taxon>Lysobacterales</taxon>
        <taxon>Lysobacteraceae</taxon>
        <taxon>Arenimonas</taxon>
    </lineage>
</organism>
<protein>
    <submittedName>
        <fullName evidence="5">Class A beta-lactamase-related serine hydrolase</fullName>
    </submittedName>
</protein>
<evidence type="ECO:0000256" key="1">
    <source>
        <dbReference type="ARBA" id="ARBA00004370"/>
    </source>
</evidence>
<name>A0A5C4RPY7_9GAMM</name>
<dbReference type="InterPro" id="IPR050491">
    <property type="entry name" value="AmpC-like"/>
</dbReference>
<keyword evidence="6" id="KW-1185">Reference proteome</keyword>
<evidence type="ECO:0000256" key="3">
    <source>
        <dbReference type="SAM" id="SignalP"/>
    </source>
</evidence>
<dbReference type="GO" id="GO:0016787">
    <property type="term" value="F:hydrolase activity"/>
    <property type="evidence" value="ECO:0007669"/>
    <property type="project" value="UniProtKB-KW"/>
</dbReference>
<feature type="chain" id="PRO_5022893999" evidence="3">
    <location>
        <begin position="28"/>
        <end position="495"/>
    </location>
</feature>
<evidence type="ECO:0000313" key="6">
    <source>
        <dbReference type="Proteomes" id="UP000305760"/>
    </source>
</evidence>
<evidence type="ECO:0000259" key="4">
    <source>
        <dbReference type="Pfam" id="PF00144"/>
    </source>
</evidence>
<dbReference type="InterPro" id="IPR001466">
    <property type="entry name" value="Beta-lactam-related"/>
</dbReference>
<keyword evidence="3" id="KW-0732">Signal</keyword>
<reference evidence="5 6" key="1">
    <citation type="submission" date="2019-03" db="EMBL/GenBank/DDBJ databases">
        <title>Arenimonas daejeonensis sp. nov., isolated from compost.</title>
        <authorList>
            <person name="Jeon C.O."/>
        </authorList>
    </citation>
    <scope>NUCLEOTIDE SEQUENCE [LARGE SCALE GENOMIC DNA]</scope>
    <source>
        <strain evidence="5 6">R29</strain>
    </source>
</reference>
<dbReference type="EMBL" id="SMDR01000003">
    <property type="protein sequence ID" value="TNJ33212.1"/>
    <property type="molecule type" value="Genomic_DNA"/>
</dbReference>
<proteinExistence type="predicted"/>
<dbReference type="Pfam" id="PF00144">
    <property type="entry name" value="Beta-lactamase"/>
    <property type="match status" value="1"/>
</dbReference>
<evidence type="ECO:0000313" key="5">
    <source>
        <dbReference type="EMBL" id="TNJ33212.1"/>
    </source>
</evidence>
<dbReference type="PANTHER" id="PTHR46825:SF11">
    <property type="entry name" value="PENICILLIN-BINDING PROTEIN 4"/>
    <property type="match status" value="1"/>
</dbReference>
<dbReference type="RefSeq" id="WP_139449458.1">
    <property type="nucleotide sequence ID" value="NZ_SMDR01000003.1"/>
</dbReference>
<dbReference type="AlphaFoldDB" id="A0A5C4RPY7"/>
<dbReference type="GO" id="GO:0016020">
    <property type="term" value="C:membrane"/>
    <property type="evidence" value="ECO:0007669"/>
    <property type="project" value="UniProtKB-SubCell"/>
</dbReference>
<keyword evidence="5" id="KW-0378">Hydrolase</keyword>
<feature type="signal peptide" evidence="3">
    <location>
        <begin position="1"/>
        <end position="27"/>
    </location>
</feature>
<dbReference type="PANTHER" id="PTHR46825">
    <property type="entry name" value="D-ALANYL-D-ALANINE-CARBOXYPEPTIDASE/ENDOPEPTIDASE AMPH"/>
    <property type="match status" value="1"/>
</dbReference>
<evidence type="ECO:0000256" key="2">
    <source>
        <dbReference type="ARBA" id="ARBA00023136"/>
    </source>
</evidence>
<gene>
    <name evidence="5" type="ORF">E1B00_13005</name>
</gene>
<comment type="caution">
    <text evidence="5">The sequence shown here is derived from an EMBL/GenBank/DDBJ whole genome shotgun (WGS) entry which is preliminary data.</text>
</comment>
<dbReference type="Gene3D" id="3.40.710.10">
    <property type="entry name" value="DD-peptidase/beta-lactamase superfamily"/>
    <property type="match status" value="1"/>
</dbReference>
<dbReference type="Proteomes" id="UP000305760">
    <property type="component" value="Unassembled WGS sequence"/>
</dbReference>